<dbReference type="SUPFAM" id="SSF53474">
    <property type="entry name" value="alpha/beta-Hydrolases"/>
    <property type="match status" value="1"/>
</dbReference>
<dbReference type="KEGG" id="psq:PUNSTDRAFT_108174"/>
<keyword evidence="2" id="KW-0378">Hydrolase</keyword>
<accession>R7S3I4</accession>
<dbReference type="GO" id="GO:0006508">
    <property type="term" value="P:proteolysis"/>
    <property type="evidence" value="ECO:0007669"/>
    <property type="project" value="InterPro"/>
</dbReference>
<dbReference type="EMBL" id="JH687554">
    <property type="protein sequence ID" value="EIN04429.1"/>
    <property type="molecule type" value="Genomic_DNA"/>
</dbReference>
<dbReference type="PANTHER" id="PTHR43056:SF5">
    <property type="entry name" value="PEPTIDASE S9 PROLYL OLIGOPEPTIDASE CATALYTIC DOMAIN-CONTAINING PROTEIN"/>
    <property type="match status" value="1"/>
</dbReference>
<dbReference type="RefSeq" id="XP_007388224.1">
    <property type="nucleotide sequence ID" value="XM_007388162.1"/>
</dbReference>
<feature type="domain" description="Peptidase S9 prolyl oligopeptidase catalytic" evidence="1">
    <location>
        <begin position="447"/>
        <end position="658"/>
    </location>
</feature>
<dbReference type="InterPro" id="IPR029058">
    <property type="entry name" value="AB_hydrolase_fold"/>
</dbReference>
<dbReference type="eggNOG" id="KOG2100">
    <property type="taxonomic scope" value="Eukaryota"/>
</dbReference>
<dbReference type="OMA" id="GYTTLCA"/>
<keyword evidence="3" id="KW-1185">Reference proteome</keyword>
<dbReference type="SUPFAM" id="SSF82171">
    <property type="entry name" value="DPP6 N-terminal domain-like"/>
    <property type="match status" value="1"/>
</dbReference>
<gene>
    <name evidence="2" type="ORF">PUNSTDRAFT_108174</name>
</gene>
<dbReference type="AlphaFoldDB" id="R7S3I4"/>
<dbReference type="HOGENOM" id="CLU_012236_1_0_1"/>
<dbReference type="Pfam" id="PF00326">
    <property type="entry name" value="Peptidase_S9"/>
    <property type="match status" value="1"/>
</dbReference>
<evidence type="ECO:0000259" key="1">
    <source>
        <dbReference type="Pfam" id="PF00326"/>
    </source>
</evidence>
<evidence type="ECO:0000313" key="2">
    <source>
        <dbReference type="EMBL" id="EIN04429.1"/>
    </source>
</evidence>
<dbReference type="Gene3D" id="3.40.50.1820">
    <property type="entry name" value="alpha/beta hydrolase"/>
    <property type="match status" value="1"/>
</dbReference>
<dbReference type="GO" id="GO:0008236">
    <property type="term" value="F:serine-type peptidase activity"/>
    <property type="evidence" value="ECO:0007669"/>
    <property type="project" value="InterPro"/>
</dbReference>
<protein>
    <submittedName>
        <fullName evidence="2">Alpha/beta-hydrolase</fullName>
    </submittedName>
</protein>
<sequence length="663" mass="72212">MSLKTAPYGTWQSPISAESLFVQSISFDNVLVDEVTGKIYLIESRPSEDGRSVVVDTATGTDLVGPGWNVRTGVQEYGGGPAIVYNGILYFSHFVDNRVYAVKSGEEPKAITPDNKNHRFADFDVYPSLNGSPILVAILEDHTKPAPADVVTSLVIIDVDTSTVSQLVSGIDFYSSPRFSPDGTRLAWQQWSHPDMPWEGSEIFVADVHIQSGSASPVTLDTPIHVAGKKGEISAAYPTWTKHNTLFFTSDEGRLRFQNPWAYASGTAKALLKEPLDQDFGQPQWFLGWQFGAALDDAGKFFLFSASKEGRDVLQLVDASTGTSKEIDGPYAEVVSLRRAGTNKVAVVGQSINAPTFLGLVTFDEGLNPSFVTIRSTSSGEELSEGLLAKPQPITLNIPGNELCHVIYYAPTNPDYSGTSIEGEKPPCVVGVHGGPTFRTGQGLDKAKQFWTSRGWGWLDVNYGGSSGYGRDYIDRLKGQWGVVDVADCVVAVQLLSLAPYSLIDPRRLAIRGGSAGGYTVLQALTHPDPEWAKVWAAGTSMYGISDLRGLVSDTHKFESQYMYKLMGGTLEEIPEVYEERSPVEHADRIVAPLLILQGLLDAVVPPAQANVIVQSIEDRHGQVKYVPFEGEGHGWRKAETKVAALNDELAWYQDVLGLKQSE</sequence>
<dbReference type="GeneID" id="18876145"/>
<dbReference type="Proteomes" id="UP000054196">
    <property type="component" value="Unassembled WGS sequence"/>
</dbReference>
<reference evidence="3" key="1">
    <citation type="journal article" date="2012" name="Science">
        <title>The Paleozoic origin of enzymatic lignin decomposition reconstructed from 31 fungal genomes.</title>
        <authorList>
            <person name="Floudas D."/>
            <person name="Binder M."/>
            <person name="Riley R."/>
            <person name="Barry K."/>
            <person name="Blanchette R.A."/>
            <person name="Henrissat B."/>
            <person name="Martinez A.T."/>
            <person name="Otillar R."/>
            <person name="Spatafora J.W."/>
            <person name="Yadav J.S."/>
            <person name="Aerts A."/>
            <person name="Benoit I."/>
            <person name="Boyd A."/>
            <person name="Carlson A."/>
            <person name="Copeland A."/>
            <person name="Coutinho P.M."/>
            <person name="de Vries R.P."/>
            <person name="Ferreira P."/>
            <person name="Findley K."/>
            <person name="Foster B."/>
            <person name="Gaskell J."/>
            <person name="Glotzer D."/>
            <person name="Gorecki P."/>
            <person name="Heitman J."/>
            <person name="Hesse C."/>
            <person name="Hori C."/>
            <person name="Igarashi K."/>
            <person name="Jurgens J.A."/>
            <person name="Kallen N."/>
            <person name="Kersten P."/>
            <person name="Kohler A."/>
            <person name="Kuees U."/>
            <person name="Kumar T.K.A."/>
            <person name="Kuo A."/>
            <person name="LaButti K."/>
            <person name="Larrondo L.F."/>
            <person name="Lindquist E."/>
            <person name="Ling A."/>
            <person name="Lombard V."/>
            <person name="Lucas S."/>
            <person name="Lundell T."/>
            <person name="Martin R."/>
            <person name="McLaughlin D.J."/>
            <person name="Morgenstern I."/>
            <person name="Morin E."/>
            <person name="Murat C."/>
            <person name="Nagy L.G."/>
            <person name="Nolan M."/>
            <person name="Ohm R.A."/>
            <person name="Patyshakuliyeva A."/>
            <person name="Rokas A."/>
            <person name="Ruiz-Duenas F.J."/>
            <person name="Sabat G."/>
            <person name="Salamov A."/>
            <person name="Samejima M."/>
            <person name="Schmutz J."/>
            <person name="Slot J.C."/>
            <person name="St John F."/>
            <person name="Stenlid J."/>
            <person name="Sun H."/>
            <person name="Sun S."/>
            <person name="Syed K."/>
            <person name="Tsang A."/>
            <person name="Wiebenga A."/>
            <person name="Young D."/>
            <person name="Pisabarro A."/>
            <person name="Eastwood D.C."/>
            <person name="Martin F."/>
            <person name="Cullen D."/>
            <person name="Grigoriev I.V."/>
            <person name="Hibbett D.S."/>
        </authorList>
    </citation>
    <scope>NUCLEOTIDE SEQUENCE [LARGE SCALE GENOMIC DNA]</scope>
    <source>
        <strain evidence="3">HHB-11173 SS5</strain>
    </source>
</reference>
<dbReference type="Gene3D" id="2.120.10.30">
    <property type="entry name" value="TolB, C-terminal domain"/>
    <property type="match status" value="1"/>
</dbReference>
<proteinExistence type="predicted"/>
<evidence type="ECO:0000313" key="3">
    <source>
        <dbReference type="Proteomes" id="UP000054196"/>
    </source>
</evidence>
<dbReference type="InterPro" id="IPR050585">
    <property type="entry name" value="Xaa-Pro_dipeptidyl-ppase/CocE"/>
</dbReference>
<name>R7S3I4_PUNST</name>
<dbReference type="OrthoDB" id="43744at2759"/>
<dbReference type="PANTHER" id="PTHR43056">
    <property type="entry name" value="PEPTIDASE S9 PROLYL OLIGOPEPTIDASE"/>
    <property type="match status" value="1"/>
</dbReference>
<dbReference type="InterPro" id="IPR001375">
    <property type="entry name" value="Peptidase_S9_cat"/>
</dbReference>
<organism evidence="2 3">
    <name type="scientific">Punctularia strigosozonata (strain HHB-11173)</name>
    <name type="common">White-rot fungus</name>
    <dbReference type="NCBI Taxonomy" id="741275"/>
    <lineage>
        <taxon>Eukaryota</taxon>
        <taxon>Fungi</taxon>
        <taxon>Dikarya</taxon>
        <taxon>Basidiomycota</taxon>
        <taxon>Agaricomycotina</taxon>
        <taxon>Agaricomycetes</taxon>
        <taxon>Corticiales</taxon>
        <taxon>Punctulariaceae</taxon>
        <taxon>Punctularia</taxon>
    </lineage>
</organism>
<dbReference type="InterPro" id="IPR011042">
    <property type="entry name" value="6-blade_b-propeller_TolB-like"/>
</dbReference>